<protein>
    <recommendedName>
        <fullName evidence="3">Lipoprotein</fullName>
    </recommendedName>
</protein>
<gene>
    <name evidence="1" type="ORF">V5J35_003470</name>
</gene>
<dbReference type="EMBL" id="JBEWTB010000002">
    <property type="protein sequence ID" value="MET4758278.1"/>
    <property type="molecule type" value="Genomic_DNA"/>
</dbReference>
<evidence type="ECO:0000313" key="1">
    <source>
        <dbReference type="EMBL" id="MET4758278.1"/>
    </source>
</evidence>
<accession>A0ABV2SN06</accession>
<dbReference type="PROSITE" id="PS51257">
    <property type="entry name" value="PROKAR_LIPOPROTEIN"/>
    <property type="match status" value="1"/>
</dbReference>
<comment type="caution">
    <text evidence="1">The sequence shown here is derived from an EMBL/GenBank/DDBJ whole genome shotgun (WGS) entry which is preliminary data.</text>
</comment>
<organism evidence="1 2">
    <name type="scientific">Endozoicomonas lisbonensis</name>
    <dbReference type="NCBI Taxonomy" id="3120522"/>
    <lineage>
        <taxon>Bacteria</taxon>
        <taxon>Pseudomonadati</taxon>
        <taxon>Pseudomonadota</taxon>
        <taxon>Gammaproteobacteria</taxon>
        <taxon>Oceanospirillales</taxon>
        <taxon>Endozoicomonadaceae</taxon>
        <taxon>Endozoicomonas</taxon>
    </lineage>
</organism>
<sequence length="109" mass="12416">MGKNKLYAITVTASLLLSGCNTNNALNCHYEPVRGSVVMDSTEAPLMVSFTPDSAPHAYWFKRYKVDMSKLYLTHHKQSWNLEPGQRYDAIVNIRTTGQCTPYVIYLLR</sequence>
<dbReference type="RefSeq" id="WP_354008376.1">
    <property type="nucleotide sequence ID" value="NZ_JBEWTA010000001.1"/>
</dbReference>
<proteinExistence type="predicted"/>
<reference evidence="1 2" key="1">
    <citation type="submission" date="2024-06" db="EMBL/GenBank/DDBJ databases">
        <title>Genomic Encyclopedia of Type Strains, Phase V (KMG-V): Genome sequencing to study the core and pangenomes of soil and plant-associated prokaryotes.</title>
        <authorList>
            <person name="Whitman W."/>
        </authorList>
    </citation>
    <scope>NUCLEOTIDE SEQUENCE [LARGE SCALE GENOMIC DNA]</scope>
    <source>
        <strain evidence="1 2">NE40</strain>
    </source>
</reference>
<evidence type="ECO:0000313" key="2">
    <source>
        <dbReference type="Proteomes" id="UP001549366"/>
    </source>
</evidence>
<dbReference type="Proteomes" id="UP001549366">
    <property type="component" value="Unassembled WGS sequence"/>
</dbReference>
<evidence type="ECO:0008006" key="3">
    <source>
        <dbReference type="Google" id="ProtNLM"/>
    </source>
</evidence>
<name>A0ABV2SN06_9GAMM</name>
<keyword evidence="2" id="KW-1185">Reference proteome</keyword>